<reference evidence="2" key="1">
    <citation type="submission" date="2022-12" db="EMBL/GenBank/DDBJ databases">
        <authorList>
            <person name="Petersen C."/>
        </authorList>
    </citation>
    <scope>NUCLEOTIDE SEQUENCE</scope>
    <source>
        <strain evidence="2">IBT 3081</strain>
    </source>
</reference>
<name>A0A9W9SXC8_9EURO</name>
<keyword evidence="3" id="KW-1185">Reference proteome</keyword>
<dbReference type="EMBL" id="JAPZBT010000001">
    <property type="protein sequence ID" value="KAJ5385384.1"/>
    <property type="molecule type" value="Genomic_DNA"/>
</dbReference>
<dbReference type="RefSeq" id="XP_056585160.1">
    <property type="nucleotide sequence ID" value="XM_056721025.1"/>
</dbReference>
<accession>A0A9W9SXC8</accession>
<evidence type="ECO:0000256" key="1">
    <source>
        <dbReference type="SAM" id="Phobius"/>
    </source>
</evidence>
<proteinExistence type="predicted"/>
<protein>
    <submittedName>
        <fullName evidence="2">Uncharacterized protein</fullName>
    </submittedName>
</protein>
<feature type="transmembrane region" description="Helical" evidence="1">
    <location>
        <begin position="67"/>
        <end position="86"/>
    </location>
</feature>
<gene>
    <name evidence="2" type="ORF">N7517_003295</name>
</gene>
<dbReference type="GeneID" id="81460208"/>
<dbReference type="Proteomes" id="UP001147752">
    <property type="component" value="Unassembled WGS sequence"/>
</dbReference>
<keyword evidence="1" id="KW-0812">Transmembrane</keyword>
<reference evidence="2" key="2">
    <citation type="journal article" date="2023" name="IMA Fungus">
        <title>Comparative genomic study of the Penicillium genus elucidates a diverse pangenome and 15 lateral gene transfer events.</title>
        <authorList>
            <person name="Petersen C."/>
            <person name="Sorensen T."/>
            <person name="Nielsen M.R."/>
            <person name="Sondergaard T.E."/>
            <person name="Sorensen J.L."/>
            <person name="Fitzpatrick D.A."/>
            <person name="Frisvad J.C."/>
            <person name="Nielsen K.L."/>
        </authorList>
    </citation>
    <scope>NUCLEOTIDE SEQUENCE</scope>
    <source>
        <strain evidence="2">IBT 3081</strain>
    </source>
</reference>
<organism evidence="2 3">
    <name type="scientific">Penicillium concentricum</name>
    <dbReference type="NCBI Taxonomy" id="293559"/>
    <lineage>
        <taxon>Eukaryota</taxon>
        <taxon>Fungi</taxon>
        <taxon>Dikarya</taxon>
        <taxon>Ascomycota</taxon>
        <taxon>Pezizomycotina</taxon>
        <taxon>Eurotiomycetes</taxon>
        <taxon>Eurotiomycetidae</taxon>
        <taxon>Eurotiales</taxon>
        <taxon>Aspergillaceae</taxon>
        <taxon>Penicillium</taxon>
    </lineage>
</organism>
<evidence type="ECO:0000313" key="2">
    <source>
        <dbReference type="EMBL" id="KAJ5385384.1"/>
    </source>
</evidence>
<keyword evidence="1" id="KW-0472">Membrane</keyword>
<dbReference type="AlphaFoldDB" id="A0A9W9SXC8"/>
<comment type="caution">
    <text evidence="2">The sequence shown here is derived from an EMBL/GenBank/DDBJ whole genome shotgun (WGS) entry which is preliminary data.</text>
</comment>
<keyword evidence="1" id="KW-1133">Transmembrane helix</keyword>
<evidence type="ECO:0000313" key="3">
    <source>
        <dbReference type="Proteomes" id="UP001147752"/>
    </source>
</evidence>
<sequence>MNNPVALRMTGIINTAFLHRLTLVMRNLGQTPRIRVRPRHLDIIDILDRSLFLSSRRHFGLSSRRRLLGSCLLVLICPLCGGVLIVDRTIAVANKIHPDLGVSNLAHRALADFDAISNLFGDQGRVDASWDLVYGDVAAAAAF</sequence>